<dbReference type="GO" id="GO:0022857">
    <property type="term" value="F:transmembrane transporter activity"/>
    <property type="evidence" value="ECO:0007669"/>
    <property type="project" value="TreeGrafter"/>
</dbReference>
<feature type="domain" description="Tripartite ATP-independent periplasmic transporters DctQ component" evidence="10">
    <location>
        <begin position="27"/>
        <end position="155"/>
    </location>
</feature>
<evidence type="ECO:0000256" key="6">
    <source>
        <dbReference type="ARBA" id="ARBA00022989"/>
    </source>
</evidence>
<evidence type="ECO:0000256" key="5">
    <source>
        <dbReference type="ARBA" id="ARBA00022692"/>
    </source>
</evidence>
<sequence length="162" mass="18304">MIRFFQTLSDGINRRVEALLFVMGGTMTLIVVVQVFSRYVLNHSLFWSEELARFLLVWLTFMGACVGYHKGVHPGVDVCFKRFSPRGQQWAMVGIHLASLLLFGVMVIKGISFAWFIRLQISPALSLPKWILMGIVPLAGVVLMIHGVRFLLEALHGQDLMD</sequence>
<dbReference type="RefSeq" id="WP_084069804.1">
    <property type="nucleotide sequence ID" value="NZ_FWXY01000013.1"/>
</dbReference>
<feature type="transmembrane region" description="Helical" evidence="9">
    <location>
        <begin position="130"/>
        <end position="152"/>
    </location>
</feature>
<gene>
    <name evidence="11" type="ORF">SAMN02746065_11358</name>
</gene>
<name>A0A1W2CR19_9BACT</name>
<dbReference type="GO" id="GO:0015740">
    <property type="term" value="P:C4-dicarboxylate transport"/>
    <property type="evidence" value="ECO:0007669"/>
    <property type="project" value="TreeGrafter"/>
</dbReference>
<keyword evidence="12" id="KW-1185">Reference proteome</keyword>
<keyword evidence="7 9" id="KW-0472">Membrane</keyword>
<dbReference type="InterPro" id="IPR007387">
    <property type="entry name" value="TRAP_DctQ"/>
</dbReference>
<keyword evidence="4" id="KW-0997">Cell inner membrane</keyword>
<dbReference type="OrthoDB" id="5454104at2"/>
<dbReference type="Proteomes" id="UP000192418">
    <property type="component" value="Unassembled WGS sequence"/>
</dbReference>
<dbReference type="AlphaFoldDB" id="A0A1W2CR19"/>
<keyword evidence="3" id="KW-1003">Cell membrane</keyword>
<comment type="similarity">
    <text evidence="8">Belongs to the TRAP transporter small permease family.</text>
</comment>
<evidence type="ECO:0000256" key="4">
    <source>
        <dbReference type="ARBA" id="ARBA00022519"/>
    </source>
</evidence>
<keyword evidence="6 9" id="KW-1133">Transmembrane helix</keyword>
<feature type="transmembrane region" description="Helical" evidence="9">
    <location>
        <begin position="20"/>
        <end position="39"/>
    </location>
</feature>
<feature type="transmembrane region" description="Helical" evidence="9">
    <location>
        <begin position="90"/>
        <end position="118"/>
    </location>
</feature>
<reference evidence="11 12" key="1">
    <citation type="submission" date="2017-04" db="EMBL/GenBank/DDBJ databases">
        <authorList>
            <person name="Afonso C.L."/>
            <person name="Miller P.J."/>
            <person name="Scott M.A."/>
            <person name="Spackman E."/>
            <person name="Goraichik I."/>
            <person name="Dimitrov K.M."/>
            <person name="Suarez D.L."/>
            <person name="Swayne D.E."/>
        </authorList>
    </citation>
    <scope>NUCLEOTIDE SEQUENCE [LARGE SCALE GENOMIC DNA]</scope>
    <source>
        <strain evidence="11 12">DSM 3385</strain>
    </source>
</reference>
<dbReference type="EMBL" id="FWXY01000013">
    <property type="protein sequence ID" value="SMC87416.1"/>
    <property type="molecule type" value="Genomic_DNA"/>
</dbReference>
<evidence type="ECO:0000256" key="2">
    <source>
        <dbReference type="ARBA" id="ARBA00022448"/>
    </source>
</evidence>
<evidence type="ECO:0000313" key="12">
    <source>
        <dbReference type="Proteomes" id="UP000192418"/>
    </source>
</evidence>
<comment type="subcellular location">
    <subcellularLocation>
        <location evidence="1">Cell inner membrane</location>
        <topology evidence="1">Multi-pass membrane protein</topology>
    </subcellularLocation>
</comment>
<evidence type="ECO:0000256" key="1">
    <source>
        <dbReference type="ARBA" id="ARBA00004429"/>
    </source>
</evidence>
<evidence type="ECO:0000256" key="9">
    <source>
        <dbReference type="SAM" id="Phobius"/>
    </source>
</evidence>
<feature type="transmembrane region" description="Helical" evidence="9">
    <location>
        <begin position="51"/>
        <end position="69"/>
    </location>
</feature>
<dbReference type="STRING" id="1121400.SAMN02746065_11358"/>
<evidence type="ECO:0000313" key="11">
    <source>
        <dbReference type="EMBL" id="SMC87416.1"/>
    </source>
</evidence>
<organism evidence="11 12">
    <name type="scientific">Desulfocicer vacuolatum DSM 3385</name>
    <dbReference type="NCBI Taxonomy" id="1121400"/>
    <lineage>
        <taxon>Bacteria</taxon>
        <taxon>Pseudomonadati</taxon>
        <taxon>Thermodesulfobacteriota</taxon>
        <taxon>Desulfobacteria</taxon>
        <taxon>Desulfobacterales</taxon>
        <taxon>Desulfobacteraceae</taxon>
        <taxon>Desulfocicer</taxon>
    </lineage>
</organism>
<dbReference type="Pfam" id="PF04290">
    <property type="entry name" value="DctQ"/>
    <property type="match status" value="1"/>
</dbReference>
<evidence type="ECO:0000259" key="10">
    <source>
        <dbReference type="Pfam" id="PF04290"/>
    </source>
</evidence>
<keyword evidence="2" id="KW-0813">Transport</keyword>
<accession>A0A1W2CR19</accession>
<evidence type="ECO:0000256" key="7">
    <source>
        <dbReference type="ARBA" id="ARBA00023136"/>
    </source>
</evidence>
<evidence type="ECO:0000256" key="8">
    <source>
        <dbReference type="ARBA" id="ARBA00038436"/>
    </source>
</evidence>
<keyword evidence="5 9" id="KW-0812">Transmembrane</keyword>
<proteinExistence type="inferred from homology"/>
<dbReference type="PANTHER" id="PTHR35011">
    <property type="entry name" value="2,3-DIKETO-L-GULONATE TRAP TRANSPORTER SMALL PERMEASE PROTEIN YIAM"/>
    <property type="match status" value="1"/>
</dbReference>
<protein>
    <submittedName>
        <fullName evidence="11">TRAP-type C4-dicarboxylate transport system, small permease component</fullName>
    </submittedName>
</protein>
<dbReference type="InterPro" id="IPR055348">
    <property type="entry name" value="DctQ"/>
</dbReference>
<dbReference type="GO" id="GO:0005886">
    <property type="term" value="C:plasma membrane"/>
    <property type="evidence" value="ECO:0007669"/>
    <property type="project" value="UniProtKB-SubCell"/>
</dbReference>
<dbReference type="PANTHER" id="PTHR35011:SF2">
    <property type="entry name" value="2,3-DIKETO-L-GULONATE TRAP TRANSPORTER SMALL PERMEASE PROTEIN YIAM"/>
    <property type="match status" value="1"/>
</dbReference>
<evidence type="ECO:0000256" key="3">
    <source>
        <dbReference type="ARBA" id="ARBA00022475"/>
    </source>
</evidence>